<evidence type="ECO:0000256" key="8">
    <source>
        <dbReference type="ARBA" id="ARBA00022777"/>
    </source>
</evidence>
<dbReference type="Gene3D" id="3.30.1360.60">
    <property type="entry name" value="Glucose permease domain IIB"/>
    <property type="match status" value="1"/>
</dbReference>
<feature type="transmembrane region" description="Helical" evidence="12">
    <location>
        <begin position="95"/>
        <end position="118"/>
    </location>
</feature>
<evidence type="ECO:0000256" key="1">
    <source>
        <dbReference type="ARBA" id="ARBA00004651"/>
    </source>
</evidence>
<dbReference type="CDD" id="cd00212">
    <property type="entry name" value="PTS_IIB_glc"/>
    <property type="match status" value="1"/>
</dbReference>
<dbReference type="GO" id="GO:0005886">
    <property type="term" value="C:plasma membrane"/>
    <property type="evidence" value="ECO:0007669"/>
    <property type="project" value="UniProtKB-SubCell"/>
</dbReference>
<evidence type="ECO:0000256" key="5">
    <source>
        <dbReference type="ARBA" id="ARBA00022679"/>
    </source>
</evidence>
<evidence type="ECO:0000256" key="7">
    <source>
        <dbReference type="ARBA" id="ARBA00022692"/>
    </source>
</evidence>
<evidence type="ECO:0000313" key="15">
    <source>
        <dbReference type="EMBL" id="PMC58585.1"/>
    </source>
</evidence>
<dbReference type="GO" id="GO:0008982">
    <property type="term" value="F:protein-N(PI)-phosphohistidine-sugar phosphotransferase activity"/>
    <property type="evidence" value="ECO:0007669"/>
    <property type="project" value="InterPro"/>
</dbReference>
<name>A0A2N6SND6_9LACT</name>
<reference evidence="15 16" key="1">
    <citation type="submission" date="2017-09" db="EMBL/GenBank/DDBJ databases">
        <title>Bacterial strain isolated from the female urinary microbiota.</title>
        <authorList>
            <person name="Thomas-White K."/>
            <person name="Kumar N."/>
            <person name="Forster S."/>
            <person name="Putonti C."/>
            <person name="Lawley T."/>
            <person name="Wolfe A.J."/>
        </authorList>
    </citation>
    <scope>NUCLEOTIDE SEQUENCE [LARGE SCALE GENOMIC DNA]</scope>
    <source>
        <strain evidence="15 16">UMB0852</strain>
    </source>
</reference>
<feature type="transmembrane region" description="Helical" evidence="12">
    <location>
        <begin position="70"/>
        <end position="88"/>
    </location>
</feature>
<feature type="transmembrane region" description="Helical" evidence="12">
    <location>
        <begin position="363"/>
        <end position="384"/>
    </location>
</feature>
<dbReference type="Pfam" id="PF00367">
    <property type="entry name" value="PTS_EIIB"/>
    <property type="match status" value="1"/>
</dbReference>
<evidence type="ECO:0000259" key="14">
    <source>
        <dbReference type="PROSITE" id="PS51103"/>
    </source>
</evidence>
<keyword evidence="3" id="KW-1003">Cell membrane</keyword>
<dbReference type="InterPro" id="IPR050429">
    <property type="entry name" value="PTS_Glucose_EIICBA"/>
</dbReference>
<dbReference type="GO" id="GO:0016301">
    <property type="term" value="F:kinase activity"/>
    <property type="evidence" value="ECO:0007669"/>
    <property type="project" value="UniProtKB-KW"/>
</dbReference>
<dbReference type="Pfam" id="PF02378">
    <property type="entry name" value="PTS_EIIC"/>
    <property type="match status" value="1"/>
</dbReference>
<dbReference type="OrthoDB" id="9764327at2"/>
<evidence type="ECO:0000256" key="9">
    <source>
        <dbReference type="ARBA" id="ARBA00022989"/>
    </source>
</evidence>
<feature type="transmembrane region" description="Helical" evidence="12">
    <location>
        <begin position="138"/>
        <end position="157"/>
    </location>
</feature>
<keyword evidence="10 12" id="KW-0472">Membrane</keyword>
<dbReference type="PROSITE" id="PS01035">
    <property type="entry name" value="PTS_EIIB_TYPE_1_CYS"/>
    <property type="match status" value="1"/>
</dbReference>
<dbReference type="InterPro" id="IPR036878">
    <property type="entry name" value="Glu_permease_IIB"/>
</dbReference>
<evidence type="ECO:0000256" key="3">
    <source>
        <dbReference type="ARBA" id="ARBA00022475"/>
    </source>
</evidence>
<feature type="transmembrane region" description="Helical" evidence="12">
    <location>
        <begin position="336"/>
        <end position="356"/>
    </location>
</feature>
<proteinExistence type="predicted"/>
<dbReference type="PANTHER" id="PTHR30009">
    <property type="entry name" value="CYTOCHROME C-TYPE SYNTHESIS PROTEIN AND PTS TRANSMEMBRANE COMPONENT"/>
    <property type="match status" value="1"/>
</dbReference>
<feature type="transmembrane region" description="Helical" evidence="12">
    <location>
        <begin position="12"/>
        <end position="36"/>
    </location>
</feature>
<feature type="transmembrane region" description="Helical" evidence="12">
    <location>
        <begin position="286"/>
        <end position="306"/>
    </location>
</feature>
<protein>
    <submittedName>
        <fullName evidence="15">PTS glucose transporter subunit IIABC</fullName>
    </submittedName>
</protein>
<dbReference type="GO" id="GO:0009401">
    <property type="term" value="P:phosphoenolpyruvate-dependent sugar phosphotransferase system"/>
    <property type="evidence" value="ECO:0007669"/>
    <property type="project" value="UniProtKB-KW"/>
</dbReference>
<dbReference type="STRING" id="84521.SAMN04487994_104812"/>
<gene>
    <name evidence="15" type="ORF">CJ205_03540</name>
</gene>
<dbReference type="InterPro" id="IPR003352">
    <property type="entry name" value="PTS_EIIC"/>
</dbReference>
<feature type="transmembrane region" description="Helical" evidence="12">
    <location>
        <begin position="211"/>
        <end position="230"/>
    </location>
</feature>
<comment type="subcellular location">
    <subcellularLocation>
        <location evidence="1">Cell membrane</location>
        <topology evidence="1">Multi-pass membrane protein</topology>
    </subcellularLocation>
</comment>
<evidence type="ECO:0000256" key="2">
    <source>
        <dbReference type="ARBA" id="ARBA00022448"/>
    </source>
</evidence>
<keyword evidence="8" id="KW-0418">Kinase</keyword>
<evidence type="ECO:0000256" key="4">
    <source>
        <dbReference type="ARBA" id="ARBA00022597"/>
    </source>
</evidence>
<dbReference type="PROSITE" id="PS51098">
    <property type="entry name" value="PTS_EIIB_TYPE_1"/>
    <property type="match status" value="1"/>
</dbReference>
<dbReference type="PANTHER" id="PTHR30009:SF24">
    <property type="entry name" value="PTS SYSTEM, IIBC COMPONENT"/>
    <property type="match status" value="1"/>
</dbReference>
<dbReference type="EMBL" id="PNHE01000010">
    <property type="protein sequence ID" value="PMC58585.1"/>
    <property type="molecule type" value="Genomic_DNA"/>
</dbReference>
<dbReference type="InterPro" id="IPR001996">
    <property type="entry name" value="PTS_IIB_1"/>
</dbReference>
<feature type="domain" description="PTS EIIB type-1" evidence="13">
    <location>
        <begin position="463"/>
        <end position="542"/>
    </location>
</feature>
<dbReference type="GO" id="GO:0090563">
    <property type="term" value="F:protein-phosphocysteine-sugar phosphotransferase activity"/>
    <property type="evidence" value="ECO:0007669"/>
    <property type="project" value="TreeGrafter"/>
</dbReference>
<keyword evidence="6" id="KW-0598">Phosphotransferase system</keyword>
<dbReference type="PROSITE" id="PS51103">
    <property type="entry name" value="PTS_EIIC_TYPE_1"/>
    <property type="match status" value="1"/>
</dbReference>
<evidence type="ECO:0000256" key="11">
    <source>
        <dbReference type="PROSITE-ProRule" id="PRU00421"/>
    </source>
</evidence>
<dbReference type="Proteomes" id="UP000235682">
    <property type="component" value="Unassembled WGS sequence"/>
</dbReference>
<feature type="domain" description="PTS EIIC type-1" evidence="14">
    <location>
        <begin position="3"/>
        <end position="427"/>
    </location>
</feature>
<keyword evidence="4 15" id="KW-0762">Sugar transport</keyword>
<dbReference type="InterPro" id="IPR018113">
    <property type="entry name" value="PTrfase_EIIB_Cys"/>
</dbReference>
<comment type="caution">
    <text evidence="15">The sequence shown here is derived from an EMBL/GenBank/DDBJ whole genome shotgun (WGS) entry which is preliminary data.</text>
</comment>
<evidence type="ECO:0000256" key="12">
    <source>
        <dbReference type="SAM" id="Phobius"/>
    </source>
</evidence>
<evidence type="ECO:0000259" key="13">
    <source>
        <dbReference type="PROSITE" id="PS51098"/>
    </source>
</evidence>
<feature type="transmembrane region" description="Helical" evidence="12">
    <location>
        <begin position="178"/>
        <end position="199"/>
    </location>
</feature>
<feature type="active site" description="Phosphocysteine intermediate; for EIIB activity" evidence="11">
    <location>
        <position position="485"/>
    </location>
</feature>
<evidence type="ECO:0000256" key="10">
    <source>
        <dbReference type="ARBA" id="ARBA00023136"/>
    </source>
</evidence>
<evidence type="ECO:0000256" key="6">
    <source>
        <dbReference type="ARBA" id="ARBA00022683"/>
    </source>
</evidence>
<keyword evidence="7 12" id="KW-0812">Transmembrane</keyword>
<feature type="transmembrane region" description="Helical" evidence="12">
    <location>
        <begin position="396"/>
        <end position="415"/>
    </location>
</feature>
<evidence type="ECO:0000313" key="16">
    <source>
        <dbReference type="Proteomes" id="UP000235682"/>
    </source>
</evidence>
<dbReference type="SUPFAM" id="SSF55604">
    <property type="entry name" value="Glucose permease domain IIB"/>
    <property type="match status" value="1"/>
</dbReference>
<keyword evidence="2" id="KW-0813">Transport</keyword>
<dbReference type="AlphaFoldDB" id="A0A2N6SND6"/>
<dbReference type="NCBIfam" id="TIGR00826">
    <property type="entry name" value="EIIB_glc"/>
    <property type="match status" value="1"/>
</dbReference>
<dbReference type="InterPro" id="IPR013013">
    <property type="entry name" value="PTS_EIIC_1"/>
</dbReference>
<dbReference type="RefSeq" id="WP_102227637.1">
    <property type="nucleotide sequence ID" value="NZ_PNFY01000011.1"/>
</dbReference>
<accession>A0A2N6SND6</accession>
<keyword evidence="9 12" id="KW-1133">Transmembrane helix</keyword>
<organism evidence="15 16">
    <name type="scientific">Dolosicoccus paucivorans</name>
    <dbReference type="NCBI Taxonomy" id="84521"/>
    <lineage>
        <taxon>Bacteria</taxon>
        <taxon>Bacillati</taxon>
        <taxon>Bacillota</taxon>
        <taxon>Bacilli</taxon>
        <taxon>Lactobacillales</taxon>
        <taxon>Aerococcaceae</taxon>
        <taxon>Dolosicoccus</taxon>
    </lineage>
</organism>
<keyword evidence="16" id="KW-1185">Reference proteome</keyword>
<keyword evidence="5" id="KW-0808">Transferase</keyword>
<sequence length="542" mass="58826">MDNKFFNLMQRFGRTFMLPIALLPIAGLFLGIGASITGQDFVNRYGLQNILGEGTALHGILSILTDAGDVIFGNLPLLFAVAVALGFAKASKEVAALSAVVGYFVMYRTIASTLMYFGDIEALSQINGLVTNSLGIENTLNMGVFGGIIIGFVVAWLHNKYYRIRFIDALSFFAGTHFVPIISAVAGVVLGIIFAFVWPFIGSGIATLGEWIGQAGLLGGFFYGYVYRILIPFGLHHVFYLPFWQTALGGVETVAGQVVQGAQNIVFAQLRAGEVISPMAARYFSFMYPFMIGGFPAAALAMYHTAHEDRKEDVRGLLTSSSLTTILTGITEPLEFSILFASPFLYFGVHGILAGLAVIVAQLLNAGVGVTFSGGFIDFLLYGILPGQSQTHWMNLLIPIVVYAALYYFIFRWAIVKFDLKTPGREAGTEESRLHTKDEYRESIGMNKKEEGVAASSAGSAEDERSSKILQGLGGLDNLDEYTNCATRLRVTVNDPAKVDQTVLRATGAAGIMQQGKSVQVIYGPTVSNIKTDLDDYIERQQ</sequence>